<proteinExistence type="inferred from homology"/>
<keyword evidence="7" id="KW-1133">Transmembrane helix</keyword>
<dbReference type="CDD" id="cd06225">
    <property type="entry name" value="HAMP"/>
    <property type="match status" value="1"/>
</dbReference>
<feature type="domain" description="HAMP" evidence="10">
    <location>
        <begin position="114"/>
        <end position="170"/>
    </location>
</feature>
<dbReference type="STRING" id="1469948.GCA_000732725_03319"/>
<keyword evidence="7" id="KW-0812">Transmembrane</keyword>
<dbReference type="GO" id="GO:0005886">
    <property type="term" value="C:plasma membrane"/>
    <property type="evidence" value="ECO:0007669"/>
    <property type="project" value="UniProtKB-SubCell"/>
</dbReference>
<keyword evidence="2" id="KW-0997">Cell inner membrane</keyword>
<accession>A0A4R1QNS9</accession>
<protein>
    <submittedName>
        <fullName evidence="11">Methyl-accepting chemotaxis protein</fullName>
    </submittedName>
</protein>
<evidence type="ECO:0000256" key="6">
    <source>
        <dbReference type="SAM" id="Coils"/>
    </source>
</evidence>
<evidence type="ECO:0000259" key="10">
    <source>
        <dbReference type="PROSITE" id="PS50885"/>
    </source>
</evidence>
<dbReference type="PROSITE" id="PS50192">
    <property type="entry name" value="T_SNARE"/>
    <property type="match status" value="1"/>
</dbReference>
<dbReference type="PANTHER" id="PTHR32089:SF112">
    <property type="entry name" value="LYSOZYME-LIKE PROTEIN-RELATED"/>
    <property type="match status" value="1"/>
</dbReference>
<dbReference type="AlphaFoldDB" id="A0A4R1QNS9"/>
<gene>
    <name evidence="11" type="ORF">EDD76_11946</name>
</gene>
<dbReference type="Pfam" id="PF00015">
    <property type="entry name" value="MCPsignal"/>
    <property type="match status" value="1"/>
</dbReference>
<keyword evidence="7" id="KW-0472">Membrane</keyword>
<dbReference type="Proteomes" id="UP000295718">
    <property type="component" value="Unassembled WGS sequence"/>
</dbReference>
<dbReference type="PROSITE" id="PS50885">
    <property type="entry name" value="HAMP"/>
    <property type="match status" value="1"/>
</dbReference>
<evidence type="ECO:0000313" key="12">
    <source>
        <dbReference type="Proteomes" id="UP000295718"/>
    </source>
</evidence>
<feature type="coiled-coil region" evidence="6">
    <location>
        <begin position="239"/>
        <end position="266"/>
    </location>
</feature>
<evidence type="ECO:0000256" key="1">
    <source>
        <dbReference type="ARBA" id="ARBA00004429"/>
    </source>
</evidence>
<dbReference type="RefSeq" id="WP_051869733.1">
    <property type="nucleotide sequence ID" value="NZ_JPNB01000002.1"/>
</dbReference>
<evidence type="ECO:0000313" key="11">
    <source>
        <dbReference type="EMBL" id="TCL54623.1"/>
    </source>
</evidence>
<keyword evidence="6" id="KW-0175">Coiled coil</keyword>
<keyword evidence="12" id="KW-1185">Reference proteome</keyword>
<dbReference type="InterPro" id="IPR003660">
    <property type="entry name" value="HAMP_dom"/>
</dbReference>
<comment type="subcellular location">
    <subcellularLocation>
        <location evidence="1">Cell inner membrane</location>
        <topology evidence="1">Multi-pass membrane protein</topology>
    </subcellularLocation>
</comment>
<feature type="transmembrane region" description="Helical" evidence="7">
    <location>
        <begin position="90"/>
        <end position="112"/>
    </location>
</feature>
<dbReference type="Gene3D" id="3.30.450.20">
    <property type="entry name" value="PAS domain"/>
    <property type="match status" value="1"/>
</dbReference>
<dbReference type="GO" id="GO:0007165">
    <property type="term" value="P:signal transduction"/>
    <property type="evidence" value="ECO:0007669"/>
    <property type="project" value="UniProtKB-KW"/>
</dbReference>
<reference evidence="11 12" key="1">
    <citation type="submission" date="2019-03" db="EMBL/GenBank/DDBJ databases">
        <title>Genomic Encyclopedia of Type Strains, Phase IV (KMG-IV): sequencing the most valuable type-strain genomes for metagenomic binning, comparative biology and taxonomic classification.</title>
        <authorList>
            <person name="Goeker M."/>
        </authorList>
    </citation>
    <scope>NUCLEOTIDE SEQUENCE [LARGE SCALE GENOMIC DNA]</scope>
    <source>
        <strain evidence="11 12">DSM 100556</strain>
    </source>
</reference>
<evidence type="ECO:0000256" key="7">
    <source>
        <dbReference type="SAM" id="Phobius"/>
    </source>
</evidence>
<dbReference type="Pfam" id="PF00672">
    <property type="entry name" value="HAMP"/>
    <property type="match status" value="1"/>
</dbReference>
<dbReference type="InterPro" id="IPR004089">
    <property type="entry name" value="MCPsignal_dom"/>
</dbReference>
<evidence type="ECO:0000256" key="2">
    <source>
        <dbReference type="ARBA" id="ARBA00022519"/>
    </source>
</evidence>
<organism evidence="11 12">
    <name type="scientific">Kineothrix alysoides</name>
    <dbReference type="NCBI Taxonomy" id="1469948"/>
    <lineage>
        <taxon>Bacteria</taxon>
        <taxon>Bacillati</taxon>
        <taxon>Bacillota</taxon>
        <taxon>Clostridia</taxon>
        <taxon>Lachnospirales</taxon>
        <taxon>Lachnospiraceae</taxon>
        <taxon>Kineothrix</taxon>
    </lineage>
</organism>
<dbReference type="CDD" id="cd12912">
    <property type="entry name" value="PDC2_MCP_like"/>
    <property type="match status" value="1"/>
</dbReference>
<comment type="similarity">
    <text evidence="4">Belongs to the methyl-accepting chemotaxis (MCP) protein family.</text>
</comment>
<keyword evidence="3 5" id="KW-0807">Transducer</keyword>
<evidence type="ECO:0000256" key="3">
    <source>
        <dbReference type="ARBA" id="ARBA00023224"/>
    </source>
</evidence>
<dbReference type="Gene3D" id="1.10.287.950">
    <property type="entry name" value="Methyl-accepting chemotaxis protein"/>
    <property type="match status" value="1"/>
</dbReference>
<dbReference type="PANTHER" id="PTHR32089">
    <property type="entry name" value="METHYL-ACCEPTING CHEMOTAXIS PROTEIN MCPB"/>
    <property type="match status" value="1"/>
</dbReference>
<evidence type="ECO:0000259" key="9">
    <source>
        <dbReference type="PROSITE" id="PS50192"/>
    </source>
</evidence>
<feature type="domain" description="T-SNARE coiled-coil homology" evidence="9">
    <location>
        <begin position="141"/>
        <end position="203"/>
    </location>
</feature>
<dbReference type="PROSITE" id="PS50111">
    <property type="entry name" value="CHEMOTAXIS_TRANSDUC_2"/>
    <property type="match status" value="1"/>
</dbReference>
<feature type="domain" description="Methyl-accepting transducer" evidence="8">
    <location>
        <begin position="189"/>
        <end position="425"/>
    </location>
</feature>
<name>A0A4R1QNS9_9FIRM</name>
<comment type="caution">
    <text evidence="11">The sequence shown here is derived from an EMBL/GenBank/DDBJ whole genome shotgun (WGS) entry which is preliminary data.</text>
</comment>
<dbReference type="EMBL" id="SLUO01000019">
    <property type="protein sequence ID" value="TCL54623.1"/>
    <property type="molecule type" value="Genomic_DNA"/>
</dbReference>
<dbReference type="OrthoDB" id="5449717at2"/>
<keyword evidence="2" id="KW-1003">Cell membrane</keyword>
<sequence>MDSSYAYVFLADGTILYHPDSDKIGKVIQNDLADNLLSDIANHDIPENGVVMIKDEGAEKYAAYYIIRNATAVLVITADKSEILSSVDKIFSSVVLCGIIAFIIIGTIAYGISAHIIQPLLKLILVIKRFAMLDFTEEADSLQISSRKDEMGQIANTIDELRERLVDIVSQIKQQSMILYKASYNLDHNADIAVSSVKNVEKAVDEIVQETTNQADKTEKATEDIVNIGKLIEGTNSEVSQLIQKMNLMKEAADEASKTLDDLNDINRHAISSIGVIYEQTNTTNDSVIKIQEATKIIAAIAEETNLLSLNASIEAARSGETGRGFAVVASQIKKLADQSNASAHQIEDIIKVLINNSQKAVSTMNEVNKVMERQNKNVSKAELAFEKILDGIGHSFSAVNQIASSSSQLDEARGYITEAVWSLTAIARKNEKNTEETSISVSEFKNIIQEVKDNSQQLKVVADVLEENMGSFQL</sequence>
<dbReference type="InterPro" id="IPR000727">
    <property type="entry name" value="T_SNARE_dom"/>
</dbReference>
<evidence type="ECO:0000256" key="4">
    <source>
        <dbReference type="ARBA" id="ARBA00029447"/>
    </source>
</evidence>
<evidence type="ECO:0000259" key="8">
    <source>
        <dbReference type="PROSITE" id="PS50111"/>
    </source>
</evidence>
<dbReference type="SUPFAM" id="SSF58104">
    <property type="entry name" value="Methyl-accepting chemotaxis protein (MCP) signaling domain"/>
    <property type="match status" value="1"/>
</dbReference>
<evidence type="ECO:0000256" key="5">
    <source>
        <dbReference type="PROSITE-ProRule" id="PRU00284"/>
    </source>
</evidence>
<dbReference type="SMART" id="SM00304">
    <property type="entry name" value="HAMP"/>
    <property type="match status" value="1"/>
</dbReference>
<dbReference type="SMART" id="SM00283">
    <property type="entry name" value="MA"/>
    <property type="match status" value="1"/>
</dbReference>